<comment type="caution">
    <text evidence="1">The sequence shown here is derived from an EMBL/GenBank/DDBJ whole genome shotgun (WGS) entry which is preliminary data.</text>
</comment>
<name>A0A0V8E9W8_LACLL</name>
<dbReference type="EMBL" id="LKLU01000029">
    <property type="protein sequence ID" value="KSU22479.1"/>
    <property type="molecule type" value="Genomic_DNA"/>
</dbReference>
<dbReference type="Proteomes" id="UP000053719">
    <property type="component" value="Unassembled WGS sequence"/>
</dbReference>
<organism evidence="1 2">
    <name type="scientific">Lactococcus lactis subsp. lactis</name>
    <name type="common">Streptococcus lactis</name>
    <dbReference type="NCBI Taxonomy" id="1360"/>
    <lineage>
        <taxon>Bacteria</taxon>
        <taxon>Bacillati</taxon>
        <taxon>Bacillota</taxon>
        <taxon>Bacilli</taxon>
        <taxon>Lactobacillales</taxon>
        <taxon>Streptococcaceae</taxon>
        <taxon>Lactococcus</taxon>
    </lineage>
</organism>
<accession>A0A0V8E9W8</accession>
<protein>
    <submittedName>
        <fullName evidence="1">Uncharacterized protein</fullName>
    </submittedName>
</protein>
<evidence type="ECO:0000313" key="2">
    <source>
        <dbReference type="Proteomes" id="UP000053719"/>
    </source>
</evidence>
<sequence length="47" mass="5917">MIISFQFIDKPVSKYEKFYNYFYANFTKKRVIFLLLLKKGLYFFQKF</sequence>
<reference evidence="2" key="1">
    <citation type="submission" date="2015-10" db="EMBL/GenBank/DDBJ databases">
        <title>Draft Genome Sequences of 11 Lactococcus lactis subspecies cremoris strains.</title>
        <authorList>
            <person name="Wels M."/>
            <person name="Backus L."/>
            <person name="Boekhorst J."/>
            <person name="Dijkstra A."/>
            <person name="Beerthuizen M."/>
            <person name="Kelly W."/>
            <person name="Siezen R."/>
            <person name="Bachmann H."/>
            <person name="Van Hijum S."/>
        </authorList>
    </citation>
    <scope>NUCLEOTIDE SEQUENCE [LARGE SCALE GENOMIC DNA]</scope>
    <source>
        <strain evidence="2">M20</strain>
    </source>
</reference>
<dbReference type="AlphaFoldDB" id="A0A0V8E9W8"/>
<gene>
    <name evidence="1" type="ORF">M20_0533</name>
</gene>
<dbReference type="PATRIC" id="fig|1360.114.peg.1686"/>
<proteinExistence type="predicted"/>
<evidence type="ECO:0000313" key="1">
    <source>
        <dbReference type="EMBL" id="KSU22479.1"/>
    </source>
</evidence>